<evidence type="ECO:0000313" key="2">
    <source>
        <dbReference type="Proteomes" id="UP000276834"/>
    </source>
</evidence>
<accession>A0A3L8S162</accession>
<sequence length="115" mass="12032">MTQASIRLSCSELSSCNNSLYERAPAMAGRVLGALLGGWWVGWSPEPLREGSAGVVPQSSRLERCSCCTEPAPILALPAPVSSSLLLVLLDSATTGIESLELPLHNSTMSKSCTG</sequence>
<comment type="caution">
    <text evidence="1">The sequence shown here is derived from an EMBL/GenBank/DDBJ whole genome shotgun (WGS) entry which is preliminary data.</text>
</comment>
<reference evidence="1 2" key="1">
    <citation type="journal article" date="2018" name="Proc. R. Soc. B">
        <title>A non-coding region near Follistatin controls head colour polymorphism in the Gouldian finch.</title>
        <authorList>
            <person name="Toomey M.B."/>
            <person name="Marques C.I."/>
            <person name="Andrade P."/>
            <person name="Araujo P.M."/>
            <person name="Sabatino S."/>
            <person name="Gazda M.A."/>
            <person name="Afonso S."/>
            <person name="Lopes R.J."/>
            <person name="Corbo J.C."/>
            <person name="Carneiro M."/>
        </authorList>
    </citation>
    <scope>NUCLEOTIDE SEQUENCE [LARGE SCALE GENOMIC DNA]</scope>
    <source>
        <strain evidence="1">Red01</strain>
        <tissue evidence="1">Muscle</tissue>
    </source>
</reference>
<proteinExistence type="predicted"/>
<dbReference type="EMBL" id="QUSF01000089">
    <property type="protein sequence ID" value="RLV93760.1"/>
    <property type="molecule type" value="Genomic_DNA"/>
</dbReference>
<dbReference type="AlphaFoldDB" id="A0A3L8S162"/>
<keyword evidence="2" id="KW-1185">Reference proteome</keyword>
<protein>
    <submittedName>
        <fullName evidence="1">Uncharacterized protein</fullName>
    </submittedName>
</protein>
<name>A0A3L8S162_CHLGU</name>
<evidence type="ECO:0000313" key="1">
    <source>
        <dbReference type="EMBL" id="RLV93760.1"/>
    </source>
</evidence>
<gene>
    <name evidence="1" type="ORF">DV515_00013355</name>
</gene>
<organism evidence="1 2">
    <name type="scientific">Chloebia gouldiae</name>
    <name type="common">Gouldian finch</name>
    <name type="synonym">Erythrura gouldiae</name>
    <dbReference type="NCBI Taxonomy" id="44316"/>
    <lineage>
        <taxon>Eukaryota</taxon>
        <taxon>Metazoa</taxon>
        <taxon>Chordata</taxon>
        <taxon>Craniata</taxon>
        <taxon>Vertebrata</taxon>
        <taxon>Euteleostomi</taxon>
        <taxon>Archelosauria</taxon>
        <taxon>Archosauria</taxon>
        <taxon>Dinosauria</taxon>
        <taxon>Saurischia</taxon>
        <taxon>Theropoda</taxon>
        <taxon>Coelurosauria</taxon>
        <taxon>Aves</taxon>
        <taxon>Neognathae</taxon>
        <taxon>Neoaves</taxon>
        <taxon>Telluraves</taxon>
        <taxon>Australaves</taxon>
        <taxon>Passeriformes</taxon>
        <taxon>Passeroidea</taxon>
        <taxon>Passeridae</taxon>
        <taxon>Chloebia</taxon>
    </lineage>
</organism>
<dbReference type="Proteomes" id="UP000276834">
    <property type="component" value="Unassembled WGS sequence"/>
</dbReference>